<gene>
    <name evidence="1" type="ORF">EUGRSUZ_A02539</name>
</gene>
<organism evidence="1">
    <name type="scientific">Eucalyptus grandis</name>
    <name type="common">Flooded gum</name>
    <dbReference type="NCBI Taxonomy" id="71139"/>
    <lineage>
        <taxon>Eukaryota</taxon>
        <taxon>Viridiplantae</taxon>
        <taxon>Streptophyta</taxon>
        <taxon>Embryophyta</taxon>
        <taxon>Tracheophyta</taxon>
        <taxon>Spermatophyta</taxon>
        <taxon>Magnoliopsida</taxon>
        <taxon>eudicotyledons</taxon>
        <taxon>Gunneridae</taxon>
        <taxon>Pentapetalae</taxon>
        <taxon>rosids</taxon>
        <taxon>malvids</taxon>
        <taxon>Myrtales</taxon>
        <taxon>Myrtaceae</taxon>
        <taxon>Myrtoideae</taxon>
        <taxon>Eucalypteae</taxon>
        <taxon>Eucalyptus</taxon>
    </lineage>
</organism>
<dbReference type="AlphaFoldDB" id="A0A059DIM3"/>
<sequence length="106" mass="11960">MTTSFSRLAGYFGGKKYIQERMAASSFCKLFANIHDGHEAFRDSSHELVQRLILTYVLKLGKEIGFHNRKMNFKLSLEALLSCCHHFKPGVAYFVIHTSGLIASCS</sequence>
<dbReference type="InParanoid" id="A0A059DIM3"/>
<name>A0A059DIM3_EUCGR</name>
<evidence type="ECO:0000313" key="1">
    <source>
        <dbReference type="EMBL" id="KCW90397.1"/>
    </source>
</evidence>
<proteinExistence type="predicted"/>
<reference evidence="1" key="1">
    <citation type="submission" date="2013-07" db="EMBL/GenBank/DDBJ databases">
        <title>The genome of Eucalyptus grandis.</title>
        <authorList>
            <person name="Schmutz J."/>
            <person name="Hayes R."/>
            <person name="Myburg A."/>
            <person name="Tuskan G."/>
            <person name="Grattapaglia D."/>
            <person name="Rokhsar D.S."/>
        </authorList>
    </citation>
    <scope>NUCLEOTIDE SEQUENCE</scope>
    <source>
        <tissue evidence="1">Leaf extractions</tissue>
    </source>
</reference>
<accession>A0A059DIM3</accession>
<dbReference type="Gramene" id="KCW90397">
    <property type="protein sequence ID" value="KCW90397"/>
    <property type="gene ID" value="EUGRSUZ_A02539"/>
</dbReference>
<dbReference type="EMBL" id="KK198753">
    <property type="protein sequence ID" value="KCW90397.1"/>
    <property type="molecule type" value="Genomic_DNA"/>
</dbReference>
<protein>
    <submittedName>
        <fullName evidence="1">Uncharacterized protein</fullName>
    </submittedName>
</protein>